<keyword evidence="3" id="KW-1185">Reference proteome</keyword>
<dbReference type="RefSeq" id="WP_169522618.1">
    <property type="nucleotide sequence ID" value="NZ_JAAMPT010000193.1"/>
</dbReference>
<organism evidence="2 3">
    <name type="scientific">Flavobacterium solisilvae</name>
    <dbReference type="NCBI Taxonomy" id="1852019"/>
    <lineage>
        <taxon>Bacteria</taxon>
        <taxon>Pseudomonadati</taxon>
        <taxon>Bacteroidota</taxon>
        <taxon>Flavobacteriia</taxon>
        <taxon>Flavobacteriales</taxon>
        <taxon>Flavobacteriaceae</taxon>
        <taxon>Flavobacterium</taxon>
    </lineage>
</organism>
<evidence type="ECO:0000313" key="2">
    <source>
        <dbReference type="EMBL" id="NMH24068.1"/>
    </source>
</evidence>
<dbReference type="Proteomes" id="UP000767947">
    <property type="component" value="Unassembled WGS sequence"/>
</dbReference>
<evidence type="ECO:0000313" key="3">
    <source>
        <dbReference type="Proteomes" id="UP000767947"/>
    </source>
</evidence>
<evidence type="ECO:0000259" key="1">
    <source>
        <dbReference type="Pfam" id="PF19081"/>
    </source>
</evidence>
<dbReference type="Pfam" id="PF19081">
    <property type="entry name" value="Ig_7"/>
    <property type="match status" value="1"/>
</dbReference>
<accession>A0ABX1QSL9</accession>
<gene>
    <name evidence="2" type="ORF">G6042_02155</name>
</gene>
<protein>
    <recommendedName>
        <fullName evidence="1">Ig-like domain-containing protein</fullName>
    </recommendedName>
</protein>
<dbReference type="InterPro" id="IPR044023">
    <property type="entry name" value="Ig_7"/>
</dbReference>
<name>A0ABX1QSL9_9FLAO</name>
<proteinExistence type="predicted"/>
<comment type="caution">
    <text evidence="2">The sequence shown here is derived from an EMBL/GenBank/DDBJ whole genome shotgun (WGS) entry which is preliminary data.</text>
</comment>
<reference evidence="2 3" key="1">
    <citation type="submission" date="2020-02" db="EMBL/GenBank/DDBJ databases">
        <title>Flavobacterium sp. genome.</title>
        <authorList>
            <person name="Jung H.S."/>
            <person name="Baek J.H."/>
            <person name="Jeon C.O."/>
        </authorList>
    </citation>
    <scope>NUCLEOTIDE SEQUENCE [LARGE SCALE GENOMIC DNA]</scope>
    <source>
        <strain evidence="2 3">SE-s27</strain>
    </source>
</reference>
<feature type="non-terminal residue" evidence="2">
    <location>
        <position position="501"/>
    </location>
</feature>
<sequence length="501" mass="51969">MRIFTLLKAQTFFYFSILLFLIGFSNHSYSQCPTVINANQSFCDSQAPTIASLVATDNGGGIKWYATATTPANEPLLATTPLESGEDYYVDDNSGTCGSRQVVNVTIYSRPFAFLAATTLCRESTIENLNTFVVGNNIQWYASSTGGTALAAGTAISNGIYYASQTNPNTGCETLRVGIVVEIKIVSPPTGNSNQLICADPAPTVANLAANGPNISWFTTSTSGFPLNPSTPLINGQVYYAESFDSPCYSISRFPVTVTFSEPNDAGTNGQVGFCSNEVSSVAPFDLFGLLGGNPDIDGVWTGPTSTTNGYLGTVDVSSFTTAGSPYIFSYTVSSSPNCQPVTSTVTIDVLPLPIAGVAPQPQVLCVTSPSVDLFTLLGNTAQTGGTWSPALASGTGVFNPAVDVSGSYTYTVLGNPPCLPASVSVQVTVNPVPNAGNDVANFTICSNQNAIDLFSLLGPNAQTGGTWSPALASGTGVLNPAVDVSATYTYTVAGIAPCVD</sequence>
<feature type="domain" description="Ig-like" evidence="1">
    <location>
        <begin position="33"/>
        <end position="107"/>
    </location>
</feature>
<dbReference type="EMBL" id="JAAMPT010000193">
    <property type="protein sequence ID" value="NMH24068.1"/>
    <property type="molecule type" value="Genomic_DNA"/>
</dbReference>